<keyword evidence="8" id="KW-1185">Reference proteome</keyword>
<evidence type="ECO:0000313" key="8">
    <source>
        <dbReference type="Proteomes" id="UP000245207"/>
    </source>
</evidence>
<gene>
    <name evidence="7" type="ORF">CTI12_AA287110</name>
</gene>
<evidence type="ECO:0000256" key="1">
    <source>
        <dbReference type="ARBA" id="ARBA00004123"/>
    </source>
</evidence>
<dbReference type="PROSITE" id="PS50888">
    <property type="entry name" value="BHLH"/>
    <property type="match status" value="1"/>
</dbReference>
<dbReference type="PANTHER" id="PTHR45959">
    <property type="entry name" value="BHLH TRANSCRIPTION FACTOR"/>
    <property type="match status" value="1"/>
</dbReference>
<dbReference type="AlphaFoldDB" id="A0A2U1NB00"/>
<dbReference type="GO" id="GO:0005634">
    <property type="term" value="C:nucleus"/>
    <property type="evidence" value="ECO:0007669"/>
    <property type="project" value="UniProtKB-SubCell"/>
</dbReference>
<protein>
    <submittedName>
        <fullName evidence="7">Myc-type, basic helix-loop-helix (BHLH) domain-containing protein</fullName>
    </submittedName>
</protein>
<comment type="subcellular location">
    <subcellularLocation>
        <location evidence="1">Nucleus</location>
    </subcellularLocation>
</comment>
<dbReference type="InterPro" id="IPR052610">
    <property type="entry name" value="bHLH_transcription_regulator"/>
</dbReference>
<dbReference type="InterPro" id="IPR011598">
    <property type="entry name" value="bHLH_dom"/>
</dbReference>
<keyword evidence="4" id="KW-0539">Nucleus</keyword>
<feature type="region of interest" description="Disordered" evidence="5">
    <location>
        <begin position="205"/>
        <end position="227"/>
    </location>
</feature>
<dbReference type="STRING" id="35608.A0A2U1NB00"/>
<dbReference type="SMART" id="SM00353">
    <property type="entry name" value="HLH"/>
    <property type="match status" value="1"/>
</dbReference>
<keyword evidence="2" id="KW-0805">Transcription regulation</keyword>
<name>A0A2U1NB00_ARTAN</name>
<reference evidence="7 8" key="1">
    <citation type="journal article" date="2018" name="Mol. Plant">
        <title>The genome of Artemisia annua provides insight into the evolution of Asteraceae family and artemisinin biosynthesis.</title>
        <authorList>
            <person name="Shen Q."/>
            <person name="Zhang L."/>
            <person name="Liao Z."/>
            <person name="Wang S."/>
            <person name="Yan T."/>
            <person name="Shi P."/>
            <person name="Liu M."/>
            <person name="Fu X."/>
            <person name="Pan Q."/>
            <person name="Wang Y."/>
            <person name="Lv Z."/>
            <person name="Lu X."/>
            <person name="Zhang F."/>
            <person name="Jiang W."/>
            <person name="Ma Y."/>
            <person name="Chen M."/>
            <person name="Hao X."/>
            <person name="Li L."/>
            <person name="Tang Y."/>
            <person name="Lv G."/>
            <person name="Zhou Y."/>
            <person name="Sun X."/>
            <person name="Brodelius P.E."/>
            <person name="Rose J.K.C."/>
            <person name="Tang K."/>
        </authorList>
    </citation>
    <scope>NUCLEOTIDE SEQUENCE [LARGE SCALE GENOMIC DNA]</scope>
    <source>
        <strain evidence="8">cv. Huhao1</strain>
        <tissue evidence="7">Leaf</tissue>
    </source>
</reference>
<dbReference type="Gene3D" id="4.10.280.10">
    <property type="entry name" value="Helix-loop-helix DNA-binding domain"/>
    <property type="match status" value="1"/>
</dbReference>
<evidence type="ECO:0000256" key="4">
    <source>
        <dbReference type="ARBA" id="ARBA00023242"/>
    </source>
</evidence>
<organism evidence="7 8">
    <name type="scientific">Artemisia annua</name>
    <name type="common">Sweet wormwood</name>
    <dbReference type="NCBI Taxonomy" id="35608"/>
    <lineage>
        <taxon>Eukaryota</taxon>
        <taxon>Viridiplantae</taxon>
        <taxon>Streptophyta</taxon>
        <taxon>Embryophyta</taxon>
        <taxon>Tracheophyta</taxon>
        <taxon>Spermatophyta</taxon>
        <taxon>Magnoliopsida</taxon>
        <taxon>eudicotyledons</taxon>
        <taxon>Gunneridae</taxon>
        <taxon>Pentapetalae</taxon>
        <taxon>asterids</taxon>
        <taxon>campanulids</taxon>
        <taxon>Asterales</taxon>
        <taxon>Asteraceae</taxon>
        <taxon>Asteroideae</taxon>
        <taxon>Anthemideae</taxon>
        <taxon>Artemisiinae</taxon>
        <taxon>Artemisia</taxon>
    </lineage>
</organism>
<dbReference type="Proteomes" id="UP000245207">
    <property type="component" value="Unassembled WGS sequence"/>
</dbReference>
<keyword evidence="3" id="KW-0804">Transcription</keyword>
<accession>A0A2U1NB00</accession>
<dbReference type="GO" id="GO:0046983">
    <property type="term" value="F:protein dimerization activity"/>
    <property type="evidence" value="ECO:0007669"/>
    <property type="project" value="InterPro"/>
</dbReference>
<evidence type="ECO:0000256" key="5">
    <source>
        <dbReference type="SAM" id="MobiDB-lite"/>
    </source>
</evidence>
<dbReference type="SUPFAM" id="SSF47459">
    <property type="entry name" value="HLH, helix-loop-helix DNA-binding domain"/>
    <property type="match status" value="1"/>
</dbReference>
<dbReference type="Pfam" id="PF00010">
    <property type="entry name" value="HLH"/>
    <property type="match status" value="1"/>
</dbReference>
<evidence type="ECO:0000256" key="2">
    <source>
        <dbReference type="ARBA" id="ARBA00023015"/>
    </source>
</evidence>
<evidence type="ECO:0000259" key="6">
    <source>
        <dbReference type="PROSITE" id="PS50888"/>
    </source>
</evidence>
<evidence type="ECO:0000313" key="7">
    <source>
        <dbReference type="EMBL" id="PWA70680.1"/>
    </source>
</evidence>
<dbReference type="EMBL" id="PKPP01003200">
    <property type="protein sequence ID" value="PWA70680.1"/>
    <property type="molecule type" value="Genomic_DNA"/>
</dbReference>
<dbReference type="OrthoDB" id="690068at2759"/>
<dbReference type="PANTHER" id="PTHR45959:SF35">
    <property type="entry name" value="MYC-TYPE, BASIC HELIX-LOOP-HELIX (BHLH) DOMAIN-CONTAINING PROTEIN-RELATED"/>
    <property type="match status" value="1"/>
</dbReference>
<proteinExistence type="predicted"/>
<feature type="domain" description="BHLH" evidence="6">
    <location>
        <begin position="123"/>
        <end position="172"/>
    </location>
</feature>
<sequence length="306" mass="34279">MSPAWLSEMEIEDPGFMNYDQMSRLCDTSLDSFSPESYAENMTFIDQSFQAPQLEIEIPNYQEKSSSIDKCSPSPDTLVATTLPSSNTFTISFGDLKPKSEILQFSDPLPGAIKVPTILRNPLQAQDHVLAERKRREKLNRHFISLSAIIPNLTKMDKASVLEDATKYIKELQDRVKELEGSPSTKRKHVQESVIYVKRSRRSASDDQYYSSDDTNSEESTAPYKTSPEIEVRMSGSSVLVSIKCHDNISSLTKALDHMQKLGLSIISCSSMPFAKTTLLIGITAQIEDDFCMTTTELVKNLQLAL</sequence>
<evidence type="ECO:0000256" key="3">
    <source>
        <dbReference type="ARBA" id="ARBA00023163"/>
    </source>
</evidence>
<comment type="caution">
    <text evidence="7">The sequence shown here is derived from an EMBL/GenBank/DDBJ whole genome shotgun (WGS) entry which is preliminary data.</text>
</comment>
<dbReference type="InterPro" id="IPR036638">
    <property type="entry name" value="HLH_DNA-bd_sf"/>
</dbReference>